<organism evidence="1 2">
    <name type="scientific">Punica granatum</name>
    <name type="common">Pomegranate</name>
    <dbReference type="NCBI Taxonomy" id="22663"/>
    <lineage>
        <taxon>Eukaryota</taxon>
        <taxon>Viridiplantae</taxon>
        <taxon>Streptophyta</taxon>
        <taxon>Embryophyta</taxon>
        <taxon>Tracheophyta</taxon>
        <taxon>Spermatophyta</taxon>
        <taxon>Magnoliopsida</taxon>
        <taxon>eudicotyledons</taxon>
        <taxon>Gunneridae</taxon>
        <taxon>Pentapetalae</taxon>
        <taxon>rosids</taxon>
        <taxon>malvids</taxon>
        <taxon>Myrtales</taxon>
        <taxon>Lythraceae</taxon>
        <taxon>Punica</taxon>
    </lineage>
</organism>
<keyword evidence="2" id="KW-1185">Reference proteome</keyword>
<evidence type="ECO:0000313" key="2">
    <source>
        <dbReference type="Proteomes" id="UP000233551"/>
    </source>
</evidence>
<proteinExistence type="predicted"/>
<dbReference type="Proteomes" id="UP000233551">
    <property type="component" value="Unassembled WGS sequence"/>
</dbReference>
<accession>A0A2I0J0A5</accession>
<dbReference type="AlphaFoldDB" id="A0A2I0J0A5"/>
<evidence type="ECO:0000313" key="1">
    <source>
        <dbReference type="EMBL" id="PKI49681.1"/>
    </source>
</evidence>
<gene>
    <name evidence="1" type="ORF">CRG98_029926</name>
</gene>
<sequence>MAAALRIPWEGEAAARVSGGAVESGWEDEVNRTRHCLGPHSISFSAQSVLGTTGLIHFLPDPVSARLALLNWVGFGLKPIKANPARLT</sequence>
<protein>
    <submittedName>
        <fullName evidence="1">Uncharacterized protein</fullName>
    </submittedName>
</protein>
<dbReference type="EMBL" id="PGOL01002217">
    <property type="protein sequence ID" value="PKI49681.1"/>
    <property type="molecule type" value="Genomic_DNA"/>
</dbReference>
<comment type="caution">
    <text evidence="1">The sequence shown here is derived from an EMBL/GenBank/DDBJ whole genome shotgun (WGS) entry which is preliminary data.</text>
</comment>
<name>A0A2I0J0A5_PUNGR</name>
<reference evidence="1 2" key="1">
    <citation type="submission" date="2017-11" db="EMBL/GenBank/DDBJ databases">
        <title>De-novo sequencing of pomegranate (Punica granatum L.) genome.</title>
        <authorList>
            <person name="Akparov Z."/>
            <person name="Amiraslanov A."/>
            <person name="Hajiyeva S."/>
            <person name="Abbasov M."/>
            <person name="Kaur K."/>
            <person name="Hamwieh A."/>
            <person name="Solovyev V."/>
            <person name="Salamov A."/>
            <person name="Braich B."/>
            <person name="Kosarev P."/>
            <person name="Mahmoud A."/>
            <person name="Hajiyev E."/>
            <person name="Babayeva S."/>
            <person name="Izzatullayeva V."/>
            <person name="Mammadov A."/>
            <person name="Mammadov A."/>
            <person name="Sharifova S."/>
            <person name="Ojaghi J."/>
            <person name="Eynullazada K."/>
            <person name="Bayramov B."/>
            <person name="Abdulazimova A."/>
            <person name="Shahmuradov I."/>
        </authorList>
    </citation>
    <scope>NUCLEOTIDE SEQUENCE [LARGE SCALE GENOMIC DNA]</scope>
    <source>
        <strain evidence="2">cv. AG2017</strain>
        <tissue evidence="1">Leaf</tissue>
    </source>
</reference>